<dbReference type="EMBL" id="SMFX01000001">
    <property type="protein sequence ID" value="TCK16975.1"/>
    <property type="molecule type" value="Genomic_DNA"/>
</dbReference>
<organism evidence="1 2">
    <name type="scientific">Thiogranum longum</name>
    <dbReference type="NCBI Taxonomy" id="1537524"/>
    <lineage>
        <taxon>Bacteria</taxon>
        <taxon>Pseudomonadati</taxon>
        <taxon>Pseudomonadota</taxon>
        <taxon>Gammaproteobacteria</taxon>
        <taxon>Chromatiales</taxon>
        <taxon>Ectothiorhodospiraceae</taxon>
        <taxon>Thiogranum</taxon>
    </lineage>
</organism>
<gene>
    <name evidence="1" type="ORF">DFR30_0195</name>
</gene>
<dbReference type="Proteomes" id="UP000295707">
    <property type="component" value="Unassembled WGS sequence"/>
</dbReference>
<evidence type="ECO:0000313" key="1">
    <source>
        <dbReference type="EMBL" id="TCK16975.1"/>
    </source>
</evidence>
<comment type="caution">
    <text evidence="1">The sequence shown here is derived from an EMBL/GenBank/DDBJ whole genome shotgun (WGS) entry which is preliminary data.</text>
</comment>
<evidence type="ECO:0000313" key="2">
    <source>
        <dbReference type="Proteomes" id="UP000295707"/>
    </source>
</evidence>
<protein>
    <submittedName>
        <fullName evidence="1">Uncharacterized protein DUF4160</fullName>
    </submittedName>
</protein>
<reference evidence="1 2" key="1">
    <citation type="submission" date="2019-03" db="EMBL/GenBank/DDBJ databases">
        <title>Genomic Encyclopedia of Type Strains, Phase IV (KMG-IV): sequencing the most valuable type-strain genomes for metagenomic binning, comparative biology and taxonomic classification.</title>
        <authorList>
            <person name="Goeker M."/>
        </authorList>
    </citation>
    <scope>NUCLEOTIDE SEQUENCE [LARGE SCALE GENOMIC DNA]</scope>
    <source>
        <strain evidence="1 2">DSM 19610</strain>
    </source>
</reference>
<dbReference type="Pfam" id="PF13711">
    <property type="entry name" value="DUF4160"/>
    <property type="match status" value="1"/>
</dbReference>
<sequence>MSPTVFRERGYRFFFFSREETRMHVHVYCGDGEVKYWLEPEIELARNHHLSRVQLRQIEQLIEEHYDELTDAWREHFPT</sequence>
<dbReference type="OrthoDB" id="122670at2"/>
<dbReference type="InterPro" id="IPR025427">
    <property type="entry name" value="DUF4160"/>
</dbReference>
<accession>A0A4R1H9Z9</accession>
<dbReference type="AlphaFoldDB" id="A0A4R1H9Z9"/>
<keyword evidence="2" id="KW-1185">Reference proteome</keyword>
<name>A0A4R1H9Z9_9GAMM</name>
<proteinExistence type="predicted"/>
<dbReference type="RefSeq" id="WP_132970896.1">
    <property type="nucleotide sequence ID" value="NZ_SMFX01000001.1"/>
</dbReference>